<dbReference type="EMBL" id="CP000155">
    <property type="protein sequence ID" value="ABC31777.1"/>
    <property type="molecule type" value="Genomic_DNA"/>
</dbReference>
<dbReference type="HOGENOM" id="CLU_1029601_0_0_6"/>
<feature type="region of interest" description="Disordered" evidence="2">
    <location>
        <begin position="1"/>
        <end position="31"/>
    </location>
</feature>
<dbReference type="STRING" id="349521.HCH_05096"/>
<protein>
    <submittedName>
        <fullName evidence="3">Uncharacterized protein</fullName>
    </submittedName>
</protein>
<reference evidence="3 4" key="1">
    <citation type="journal article" date="2005" name="Nucleic Acids Res.">
        <title>Genomic blueprint of Hahella chejuensis, a marine microbe producing an algicidal agent.</title>
        <authorList>
            <person name="Jeong H."/>
            <person name="Yim J.H."/>
            <person name="Lee C."/>
            <person name="Choi S.-H."/>
            <person name="Park Y.K."/>
            <person name="Yoon S.H."/>
            <person name="Hur C.-G."/>
            <person name="Kang H.-Y."/>
            <person name="Kim D."/>
            <person name="Lee H.H."/>
            <person name="Park K.H."/>
            <person name="Park S.-H."/>
            <person name="Park H.-S."/>
            <person name="Lee H.K."/>
            <person name="Oh T.K."/>
            <person name="Kim J.F."/>
        </authorList>
    </citation>
    <scope>NUCLEOTIDE SEQUENCE [LARGE SCALE GENOMIC DNA]</scope>
    <source>
        <strain evidence="3 4">KCTC 2396</strain>
    </source>
</reference>
<keyword evidence="4" id="KW-1185">Reference proteome</keyword>
<organism evidence="3 4">
    <name type="scientific">Hahella chejuensis (strain KCTC 2396)</name>
    <dbReference type="NCBI Taxonomy" id="349521"/>
    <lineage>
        <taxon>Bacteria</taxon>
        <taxon>Pseudomonadati</taxon>
        <taxon>Pseudomonadota</taxon>
        <taxon>Gammaproteobacteria</taxon>
        <taxon>Oceanospirillales</taxon>
        <taxon>Hahellaceae</taxon>
        <taxon>Hahella</taxon>
    </lineage>
</organism>
<feature type="coiled-coil region" evidence="1">
    <location>
        <begin position="240"/>
        <end position="267"/>
    </location>
</feature>
<dbReference type="Proteomes" id="UP000000238">
    <property type="component" value="Chromosome"/>
</dbReference>
<accession>Q2SC47</accession>
<feature type="region of interest" description="Disordered" evidence="2">
    <location>
        <begin position="43"/>
        <end position="75"/>
    </location>
</feature>
<dbReference type="RefSeq" id="WP_011398842.1">
    <property type="nucleotide sequence ID" value="NC_007645.1"/>
</dbReference>
<feature type="compositionally biased region" description="Polar residues" evidence="2">
    <location>
        <begin position="1"/>
        <end position="10"/>
    </location>
</feature>
<dbReference type="AlphaFoldDB" id="Q2SC47"/>
<evidence type="ECO:0000313" key="4">
    <source>
        <dbReference type="Proteomes" id="UP000000238"/>
    </source>
</evidence>
<gene>
    <name evidence="3" type="ordered locus">HCH_05096</name>
</gene>
<dbReference type="KEGG" id="hch:HCH_05096"/>
<dbReference type="eggNOG" id="ENOG5033KGJ">
    <property type="taxonomic scope" value="Bacteria"/>
</dbReference>
<evidence type="ECO:0000256" key="1">
    <source>
        <dbReference type="SAM" id="Coils"/>
    </source>
</evidence>
<name>Q2SC47_HAHCH</name>
<evidence type="ECO:0000256" key="2">
    <source>
        <dbReference type="SAM" id="MobiDB-lite"/>
    </source>
</evidence>
<dbReference type="OrthoDB" id="8654344at2"/>
<sequence length="270" mass="29531">MSVNPVNEANNPFAFSINTEGPAPVKGPKQEASLVLSDGKHDIPLMRFSRETYQPQLESPDSKAGPPGKQLDGKLSEASATLEVDIFAIMSLIHELAQTQKKGARDIRHGEYQQKWQSLENAGKELRDSAGKELAASLVQGAFQIAGGAASVKLTVKSTQQTSALMKDTKLDPAQLQLKLQVPQNLTNLGQTYTQMAGGVGTVVAAPLTYESKLDQEHQKQYEAESEKHSANIDEAKDFIQTMKEIMDDVRAKLSAIEQSKHETRQKIFS</sequence>
<evidence type="ECO:0000313" key="3">
    <source>
        <dbReference type="EMBL" id="ABC31777.1"/>
    </source>
</evidence>
<proteinExistence type="predicted"/>
<keyword evidence="1" id="KW-0175">Coiled coil</keyword>